<keyword evidence="2" id="KW-0614">Plasmid</keyword>
<dbReference type="Proteomes" id="UP000831768">
    <property type="component" value="Plasmid unnamed2"/>
</dbReference>
<dbReference type="PANTHER" id="PTHR43685">
    <property type="entry name" value="GLYCOSYLTRANSFERASE"/>
    <property type="match status" value="1"/>
</dbReference>
<protein>
    <submittedName>
        <fullName evidence="2">Glycosyltransferase</fullName>
    </submittedName>
</protein>
<dbReference type="EMBL" id="CP096021">
    <property type="protein sequence ID" value="UPM44661.1"/>
    <property type="molecule type" value="Genomic_DNA"/>
</dbReference>
<reference evidence="2" key="1">
    <citation type="submission" date="2022-04" db="EMBL/GenBank/DDBJ databases">
        <title>Halocatena sp. nov., isolated from a salt lake.</title>
        <authorList>
            <person name="Cui H.-L."/>
        </authorList>
    </citation>
    <scope>NUCLEOTIDE SEQUENCE</scope>
    <source>
        <strain evidence="2">AD-1</strain>
        <plasmid evidence="2">unnamed2</plasmid>
    </source>
</reference>
<sequence length="80" mass="8873">MTVSVIMSTYNRSAVVRTAIESILRQTYEDLKCIVIDGGSTDGTQRVVDSFDDPMSPSFPSGRIGGRRCRSKLGYHGSRW</sequence>
<dbReference type="InterPro" id="IPR050834">
    <property type="entry name" value="Glycosyltransf_2"/>
</dbReference>
<dbReference type="PANTHER" id="PTHR43685:SF2">
    <property type="entry name" value="GLYCOSYLTRANSFERASE 2-LIKE DOMAIN-CONTAINING PROTEIN"/>
    <property type="match status" value="1"/>
</dbReference>
<organism evidence="2 3">
    <name type="scientific">Halocatena salina</name>
    <dbReference type="NCBI Taxonomy" id="2934340"/>
    <lineage>
        <taxon>Archaea</taxon>
        <taxon>Methanobacteriati</taxon>
        <taxon>Methanobacteriota</taxon>
        <taxon>Stenosarchaea group</taxon>
        <taxon>Halobacteria</taxon>
        <taxon>Halobacteriales</taxon>
        <taxon>Natronomonadaceae</taxon>
        <taxon>Halocatena</taxon>
    </lineage>
</organism>
<proteinExistence type="predicted"/>
<feature type="domain" description="Glycosyltransferase 2-like" evidence="1">
    <location>
        <begin position="4"/>
        <end position="60"/>
    </location>
</feature>
<evidence type="ECO:0000259" key="1">
    <source>
        <dbReference type="Pfam" id="PF00535"/>
    </source>
</evidence>
<keyword evidence="3" id="KW-1185">Reference proteome</keyword>
<dbReference type="SUPFAM" id="SSF53448">
    <property type="entry name" value="Nucleotide-diphospho-sugar transferases"/>
    <property type="match status" value="1"/>
</dbReference>
<geneLocation type="plasmid" evidence="2 3">
    <name>unnamed2</name>
</geneLocation>
<dbReference type="Pfam" id="PF00535">
    <property type="entry name" value="Glycos_transf_2"/>
    <property type="match status" value="1"/>
</dbReference>
<accession>A0A8U0A658</accession>
<dbReference type="Gene3D" id="3.90.550.10">
    <property type="entry name" value="Spore Coat Polysaccharide Biosynthesis Protein SpsA, Chain A"/>
    <property type="match status" value="1"/>
</dbReference>
<evidence type="ECO:0000313" key="3">
    <source>
        <dbReference type="Proteomes" id="UP000831768"/>
    </source>
</evidence>
<dbReference type="InterPro" id="IPR029044">
    <property type="entry name" value="Nucleotide-diphossugar_trans"/>
</dbReference>
<dbReference type="CDD" id="cd00761">
    <property type="entry name" value="Glyco_tranf_GTA_type"/>
    <property type="match status" value="1"/>
</dbReference>
<evidence type="ECO:0000313" key="2">
    <source>
        <dbReference type="EMBL" id="UPM44661.1"/>
    </source>
</evidence>
<dbReference type="InterPro" id="IPR001173">
    <property type="entry name" value="Glyco_trans_2-like"/>
</dbReference>
<dbReference type="AlphaFoldDB" id="A0A8U0A658"/>
<name>A0A8U0A658_9EURY</name>
<dbReference type="KEGG" id="haad:MW046_16615"/>
<gene>
    <name evidence="2" type="ORF">MW046_16615</name>
</gene>